<proteinExistence type="predicted"/>
<keyword evidence="1" id="KW-0378">Hydrolase</keyword>
<dbReference type="RefSeq" id="WP_075518133.1">
    <property type="nucleotide sequence ID" value="NZ_FPLD01000051.1"/>
</dbReference>
<dbReference type="AlphaFoldDB" id="A0A1L0B115"/>
<dbReference type="EMBL" id="FPLD01000051">
    <property type="protein sequence ID" value="SGY94919.1"/>
    <property type="molecule type" value="Genomic_DNA"/>
</dbReference>
<accession>A0A1L0B115</accession>
<organism evidence="1 2">
    <name type="scientific">Moritella viscosa</name>
    <dbReference type="NCBI Taxonomy" id="80854"/>
    <lineage>
        <taxon>Bacteria</taxon>
        <taxon>Pseudomonadati</taxon>
        <taxon>Pseudomonadota</taxon>
        <taxon>Gammaproteobacteria</taxon>
        <taxon>Alteromonadales</taxon>
        <taxon>Moritellaceae</taxon>
        <taxon>Moritella</taxon>
    </lineage>
</organism>
<dbReference type="GO" id="GO:0016787">
    <property type="term" value="F:hydrolase activity"/>
    <property type="evidence" value="ECO:0007669"/>
    <property type="project" value="UniProtKB-KW"/>
</dbReference>
<protein>
    <submittedName>
        <fullName evidence="1">Secreted enzyme, contains two amidohydrolase related domains</fullName>
    </submittedName>
</protein>
<evidence type="ECO:0000313" key="1">
    <source>
        <dbReference type="EMBL" id="SGY94919.1"/>
    </source>
</evidence>
<dbReference type="OrthoDB" id="9882452at2"/>
<reference evidence="1 2" key="1">
    <citation type="submission" date="2016-11" db="EMBL/GenBank/DDBJ databases">
        <authorList>
            <person name="Jaros S."/>
            <person name="Januszkiewicz K."/>
            <person name="Wedrychowicz H."/>
        </authorList>
    </citation>
    <scope>NUCLEOTIDE SEQUENCE [LARGE SCALE GENOMIC DNA]</scope>
    <source>
        <strain evidence="1">NVI 5450</strain>
    </source>
</reference>
<dbReference type="Proteomes" id="UP000183794">
    <property type="component" value="Unassembled WGS sequence"/>
</dbReference>
<gene>
    <name evidence="1" type="ORF">NVI5450_1644</name>
</gene>
<evidence type="ECO:0000313" key="2">
    <source>
        <dbReference type="Proteomes" id="UP000183794"/>
    </source>
</evidence>
<sequence length="142" mass="16551">MMINISMTEPKPLNTEREGSIEYVEISGVYGKDSHIEYFVIYTPEHFVEVMHYVRRLLNEHFHYDLINHICRNANGDIQNVYEVLAEYIETKIDTHIISGLVIDDDFALSHDINDDRTPINAAMMLFSDENWIPNKIVDYAA</sequence>
<name>A0A1L0B115_9GAMM</name>